<dbReference type="Proteomes" id="UP000606974">
    <property type="component" value="Unassembled WGS sequence"/>
</dbReference>
<accession>A0A8H7A8D6</accession>
<evidence type="ECO:0000313" key="2">
    <source>
        <dbReference type="Proteomes" id="UP000606974"/>
    </source>
</evidence>
<dbReference type="EMBL" id="JAACFV010000134">
    <property type="protein sequence ID" value="KAF7504540.1"/>
    <property type="molecule type" value="Genomic_DNA"/>
</dbReference>
<dbReference type="AlphaFoldDB" id="A0A8H7A8D6"/>
<protein>
    <submittedName>
        <fullName evidence="1">Uncharacterized protein</fullName>
    </submittedName>
</protein>
<gene>
    <name evidence="1" type="ORF">GJ744_002096</name>
</gene>
<reference evidence="1" key="1">
    <citation type="submission" date="2020-02" db="EMBL/GenBank/DDBJ databases">
        <authorList>
            <person name="Palmer J.M."/>
        </authorList>
    </citation>
    <scope>NUCLEOTIDE SEQUENCE</scope>
    <source>
        <strain evidence="1">EPUS1.4</strain>
        <tissue evidence="1">Thallus</tissue>
    </source>
</reference>
<name>A0A8H7A8D6_9EURO</name>
<comment type="caution">
    <text evidence="1">The sequence shown here is derived from an EMBL/GenBank/DDBJ whole genome shotgun (WGS) entry which is preliminary data.</text>
</comment>
<keyword evidence="2" id="KW-1185">Reference proteome</keyword>
<sequence length="403" mass="46350">MAREQKWSGDNVVLLPHRSEAQGDTALVRHPSEFCPIPRSNGNSKPFWHPIERAYGLSNAAREAEEERLETKKKKSPCFRRLKWSDPQLGTLGVLPDELVIEICKYLVPKEVPGTVFEGNCKRFRKTRKNILHFMQASSRLYWMARDLECFGKRTYNFAVSGLGFSFEGHRDCPSRVIKASMKNVESVKITVEIDLDRMADVNYMETLVVACGEIAGSMQHVKEAEERLQIYDIDIWLLDSRYVPGKPSHRRTVLSGGTPDPWERHIITIDNLLRKLLKHLVGIQHIRVGNVQLLALPLTYHFMWNASTPLTTYSMAIDAQARWRRVQAVVDAGAYLLSGWDINELKWCTEFLKMSDFTGYYTRVECMSKLEPAGSQRPPVYDRIVRSRCRCSPICWHFLSKA</sequence>
<evidence type="ECO:0000313" key="1">
    <source>
        <dbReference type="EMBL" id="KAF7504540.1"/>
    </source>
</evidence>
<organism evidence="1 2">
    <name type="scientific">Endocarpon pusillum</name>
    <dbReference type="NCBI Taxonomy" id="364733"/>
    <lineage>
        <taxon>Eukaryota</taxon>
        <taxon>Fungi</taxon>
        <taxon>Dikarya</taxon>
        <taxon>Ascomycota</taxon>
        <taxon>Pezizomycotina</taxon>
        <taxon>Eurotiomycetes</taxon>
        <taxon>Chaetothyriomycetidae</taxon>
        <taxon>Verrucariales</taxon>
        <taxon>Verrucariaceae</taxon>
        <taxon>Endocarpon</taxon>
    </lineage>
</organism>
<proteinExistence type="predicted"/>
<dbReference type="OrthoDB" id="10280413at2759"/>